<dbReference type="AlphaFoldDB" id="A0A0G0T1J7"/>
<accession>A0A0G0T1J7</accession>
<name>A0A0G0T1J7_9BACT</name>
<sequence>MVPHRGPNGYSIDDHEAVIYRAYMLTILLLLVKLDFDLYDVTFLNDVVAANCMYLAF</sequence>
<dbReference type="EMBL" id="LBXZ01000002">
    <property type="protein sequence ID" value="KKR40975.1"/>
    <property type="molecule type" value="Genomic_DNA"/>
</dbReference>
<organism evidence="1 2">
    <name type="scientific">Candidatus Yanofskybacteria bacterium GW2011_GWE2_40_11</name>
    <dbReference type="NCBI Taxonomy" id="1619033"/>
    <lineage>
        <taxon>Bacteria</taxon>
        <taxon>Candidatus Yanofskyibacteriota</taxon>
    </lineage>
</organism>
<reference evidence="1 2" key="1">
    <citation type="journal article" date="2015" name="Nature">
        <title>rRNA introns, odd ribosomes, and small enigmatic genomes across a large radiation of phyla.</title>
        <authorList>
            <person name="Brown C.T."/>
            <person name="Hug L.A."/>
            <person name="Thomas B.C."/>
            <person name="Sharon I."/>
            <person name="Castelle C.J."/>
            <person name="Singh A."/>
            <person name="Wilkins M.J."/>
            <person name="Williams K.H."/>
            <person name="Banfield J.F."/>
        </authorList>
    </citation>
    <scope>NUCLEOTIDE SEQUENCE [LARGE SCALE GENOMIC DNA]</scope>
</reference>
<evidence type="ECO:0000313" key="2">
    <source>
        <dbReference type="Proteomes" id="UP000034072"/>
    </source>
</evidence>
<dbReference type="Proteomes" id="UP000034072">
    <property type="component" value="Unassembled WGS sequence"/>
</dbReference>
<proteinExistence type="predicted"/>
<protein>
    <submittedName>
        <fullName evidence="1">Uncharacterized protein</fullName>
    </submittedName>
</protein>
<evidence type="ECO:0000313" key="1">
    <source>
        <dbReference type="EMBL" id="KKR40975.1"/>
    </source>
</evidence>
<gene>
    <name evidence="1" type="ORF">UT75_C0002G0012</name>
</gene>
<comment type="caution">
    <text evidence="1">The sequence shown here is derived from an EMBL/GenBank/DDBJ whole genome shotgun (WGS) entry which is preliminary data.</text>
</comment>